<dbReference type="Proteomes" id="UP000077926">
    <property type="component" value="Chromosome"/>
</dbReference>
<evidence type="ECO:0000313" key="1">
    <source>
        <dbReference type="EMBL" id="AOH55732.1"/>
    </source>
</evidence>
<keyword evidence="2" id="KW-1185">Reference proteome</keyword>
<evidence type="ECO:0000313" key="2">
    <source>
        <dbReference type="Proteomes" id="UP000077926"/>
    </source>
</evidence>
<dbReference type="KEGG" id="bmur:ABE28_015330"/>
<organism evidence="1 2">
    <name type="scientific">Peribacillus muralis</name>
    <dbReference type="NCBI Taxonomy" id="264697"/>
    <lineage>
        <taxon>Bacteria</taxon>
        <taxon>Bacillati</taxon>
        <taxon>Bacillota</taxon>
        <taxon>Bacilli</taxon>
        <taxon>Bacillales</taxon>
        <taxon>Bacillaceae</taxon>
        <taxon>Peribacillus</taxon>
    </lineage>
</organism>
<dbReference type="AlphaFoldDB" id="A0A1B3XRD1"/>
<proteinExistence type="predicted"/>
<gene>
    <name evidence="1" type="ORF">ABE28_015330</name>
</gene>
<protein>
    <submittedName>
        <fullName evidence="1">Uncharacterized protein</fullName>
    </submittedName>
</protein>
<name>A0A1B3XRD1_9BACI</name>
<dbReference type="STRING" id="264697.ABE28_015330"/>
<dbReference type="EMBL" id="CP017080">
    <property type="protein sequence ID" value="AOH55732.1"/>
    <property type="molecule type" value="Genomic_DNA"/>
</dbReference>
<sequence>MPFAVHLLFLTELGAGAGLYKKRKRLGQLGQENRDGPRRRSLPFAVHLLFLTELGAGAGLYKKRKR</sequence>
<reference evidence="1 2" key="1">
    <citation type="submission" date="2016-08" db="EMBL/GenBank/DDBJ databases">
        <title>Complete genome sequence of Bacillus muralis G25-68, a strain with toxicity to nematodes.</title>
        <authorList>
            <person name="Zheng Z."/>
        </authorList>
    </citation>
    <scope>NUCLEOTIDE SEQUENCE [LARGE SCALE GENOMIC DNA]</scope>
    <source>
        <strain evidence="1 2">G25-68</strain>
    </source>
</reference>
<accession>A0A1B3XRD1</accession>